<evidence type="ECO:0000313" key="3">
    <source>
        <dbReference type="EMBL" id="MBZ4038287.1"/>
    </source>
</evidence>
<evidence type="ECO:0000256" key="2">
    <source>
        <dbReference type="SAM" id="SignalP"/>
    </source>
</evidence>
<reference evidence="3 4" key="1">
    <citation type="submission" date="2021-09" db="EMBL/GenBank/DDBJ databases">
        <title>Lysobacter sp. 13A isolated from the river sediment.</title>
        <authorList>
            <person name="Liu H."/>
            <person name="Li S."/>
            <person name="Mao S."/>
        </authorList>
    </citation>
    <scope>NUCLEOTIDE SEQUENCE [LARGE SCALE GENOMIC DNA]</scope>
    <source>
        <strain evidence="3 4">13A</strain>
    </source>
</reference>
<feature type="signal peptide" evidence="2">
    <location>
        <begin position="1"/>
        <end position="20"/>
    </location>
</feature>
<keyword evidence="2" id="KW-0732">Signal</keyword>
<evidence type="ECO:0000256" key="1">
    <source>
        <dbReference type="SAM" id="MobiDB-lite"/>
    </source>
</evidence>
<dbReference type="PROSITE" id="PS51257">
    <property type="entry name" value="PROKAR_LIPOPROTEIN"/>
    <property type="match status" value="1"/>
</dbReference>
<evidence type="ECO:0000313" key="4">
    <source>
        <dbReference type="Proteomes" id="UP001430954"/>
    </source>
</evidence>
<feature type="chain" id="PRO_5045482846" description="Alkaline proteinase inhibitor/ Outer membrane lipoprotein Omp19 domain-containing protein" evidence="2">
    <location>
        <begin position="21"/>
        <end position="151"/>
    </location>
</feature>
<protein>
    <recommendedName>
        <fullName evidence="5">Alkaline proteinase inhibitor/ Outer membrane lipoprotein Omp19 domain-containing protein</fullName>
    </recommendedName>
</protein>
<dbReference type="EMBL" id="JAINZW010000001">
    <property type="protein sequence ID" value="MBZ4038287.1"/>
    <property type="molecule type" value="Genomic_DNA"/>
</dbReference>
<organism evidence="3 4">
    <name type="scientific">Novilysobacter selenitireducens</name>
    <dbReference type="NCBI Taxonomy" id="2872639"/>
    <lineage>
        <taxon>Bacteria</taxon>
        <taxon>Pseudomonadati</taxon>
        <taxon>Pseudomonadota</taxon>
        <taxon>Gammaproteobacteria</taxon>
        <taxon>Lysobacterales</taxon>
        <taxon>Lysobacteraceae</taxon>
        <taxon>Novilysobacter</taxon>
    </lineage>
</organism>
<sequence length="151" mass="16609">MTRMLMALAFAALTSSCATAATPSPSGFAGDWSYSEQCGWQHMASLQLVEDSNGIKGTWDDGDGRRGRGQSGQMEGRIEGQRLEARFCTDAPDGLDDECPAFGEWSDYFMLHDGALQWYRGWGKSGHRLYVTLERSDSVPLESPTCPEDVD</sequence>
<gene>
    <name evidence="3" type="ORF">K6753_01890</name>
</gene>
<name>A0ABS7T353_9GAMM</name>
<proteinExistence type="predicted"/>
<evidence type="ECO:0008006" key="5">
    <source>
        <dbReference type="Google" id="ProtNLM"/>
    </source>
</evidence>
<dbReference type="Proteomes" id="UP001430954">
    <property type="component" value="Unassembled WGS sequence"/>
</dbReference>
<feature type="region of interest" description="Disordered" evidence="1">
    <location>
        <begin position="54"/>
        <end position="75"/>
    </location>
</feature>
<comment type="caution">
    <text evidence="3">The sequence shown here is derived from an EMBL/GenBank/DDBJ whole genome shotgun (WGS) entry which is preliminary data.</text>
</comment>
<keyword evidence="4" id="KW-1185">Reference proteome</keyword>
<dbReference type="RefSeq" id="WP_223674483.1">
    <property type="nucleotide sequence ID" value="NZ_JAINZW010000001.1"/>
</dbReference>
<accession>A0ABS7T353</accession>